<dbReference type="AlphaFoldDB" id="A0AAV5T6E6"/>
<keyword evidence="2" id="KW-1185">Reference proteome</keyword>
<comment type="caution">
    <text evidence="1">The sequence shown here is derived from an EMBL/GenBank/DDBJ whole genome shotgun (WGS) entry which is preliminary data.</text>
</comment>
<gene>
    <name evidence="1" type="ORF">PENTCL1PPCAC_11913</name>
</gene>
<dbReference type="EMBL" id="BTSX01000003">
    <property type="protein sequence ID" value="GMS89738.1"/>
    <property type="molecule type" value="Genomic_DNA"/>
</dbReference>
<protein>
    <submittedName>
        <fullName evidence="1">Uncharacterized protein</fullName>
    </submittedName>
</protein>
<organism evidence="1 2">
    <name type="scientific">Pristionchus entomophagus</name>
    <dbReference type="NCBI Taxonomy" id="358040"/>
    <lineage>
        <taxon>Eukaryota</taxon>
        <taxon>Metazoa</taxon>
        <taxon>Ecdysozoa</taxon>
        <taxon>Nematoda</taxon>
        <taxon>Chromadorea</taxon>
        <taxon>Rhabditida</taxon>
        <taxon>Rhabditina</taxon>
        <taxon>Diplogasteromorpha</taxon>
        <taxon>Diplogasteroidea</taxon>
        <taxon>Neodiplogasteridae</taxon>
        <taxon>Pristionchus</taxon>
    </lineage>
</organism>
<feature type="non-terminal residue" evidence="1">
    <location>
        <position position="97"/>
    </location>
</feature>
<feature type="non-terminal residue" evidence="1">
    <location>
        <position position="1"/>
    </location>
</feature>
<dbReference type="Proteomes" id="UP001432027">
    <property type="component" value="Unassembled WGS sequence"/>
</dbReference>
<accession>A0AAV5T6E6</accession>
<name>A0AAV5T6E6_9BILA</name>
<reference evidence="1" key="1">
    <citation type="submission" date="2023-10" db="EMBL/GenBank/DDBJ databases">
        <title>Genome assembly of Pristionchus species.</title>
        <authorList>
            <person name="Yoshida K."/>
            <person name="Sommer R.J."/>
        </authorList>
    </citation>
    <scope>NUCLEOTIDE SEQUENCE</scope>
    <source>
        <strain evidence="1">RS0144</strain>
    </source>
</reference>
<evidence type="ECO:0000313" key="1">
    <source>
        <dbReference type="EMBL" id="GMS89738.1"/>
    </source>
</evidence>
<sequence length="97" mass="10704">CLGSTLAHFLHDIDDVSALLLQHLHAVADSDESGRPAHSRTAVHHNGSRVTIRLDVVPYLDDNGWIGGRELVWPAITVDVLDRSVDRLALPYLSMRS</sequence>
<proteinExistence type="predicted"/>
<evidence type="ECO:0000313" key="2">
    <source>
        <dbReference type="Proteomes" id="UP001432027"/>
    </source>
</evidence>